<keyword evidence="1" id="KW-0812">Transmembrane</keyword>
<feature type="transmembrane region" description="Helical" evidence="1">
    <location>
        <begin position="12"/>
        <end position="34"/>
    </location>
</feature>
<dbReference type="SMART" id="SM00052">
    <property type="entry name" value="EAL"/>
    <property type="match status" value="1"/>
</dbReference>
<dbReference type="Proteomes" id="UP000686327">
    <property type="component" value="Unassembled WGS sequence"/>
</dbReference>
<dbReference type="CDD" id="cd01948">
    <property type="entry name" value="EAL"/>
    <property type="match status" value="1"/>
</dbReference>
<dbReference type="InterPro" id="IPR050706">
    <property type="entry name" value="Cyclic-di-GMP_PDE-like"/>
</dbReference>
<dbReference type="CDD" id="cd12913">
    <property type="entry name" value="PDC1_MCP_like"/>
    <property type="match status" value="1"/>
</dbReference>
<dbReference type="RefSeq" id="WP_216376920.1">
    <property type="nucleotide sequence ID" value="NZ_JAGRYT010000038.1"/>
</dbReference>
<organism evidence="3 4">
    <name type="scientific">Cedecea davisae</name>
    <dbReference type="NCBI Taxonomy" id="158484"/>
    <lineage>
        <taxon>Bacteria</taxon>
        <taxon>Pseudomonadati</taxon>
        <taxon>Pseudomonadota</taxon>
        <taxon>Gammaproteobacteria</taxon>
        <taxon>Enterobacterales</taxon>
        <taxon>Enterobacteriaceae</taxon>
        <taxon>Cedecea</taxon>
    </lineage>
</organism>
<name>A0ABS6DLI0_9ENTR</name>
<gene>
    <name evidence="3" type="ORF">KC222_19035</name>
</gene>
<proteinExistence type="predicted"/>
<evidence type="ECO:0000259" key="2">
    <source>
        <dbReference type="PROSITE" id="PS50883"/>
    </source>
</evidence>
<dbReference type="SMART" id="SM00267">
    <property type="entry name" value="GGDEF"/>
    <property type="match status" value="1"/>
</dbReference>
<keyword evidence="1" id="KW-1133">Transmembrane helix</keyword>
<dbReference type="InterPro" id="IPR000160">
    <property type="entry name" value="GGDEF_dom"/>
</dbReference>
<comment type="caution">
    <text evidence="3">The sequence shown here is derived from an EMBL/GenBank/DDBJ whole genome shotgun (WGS) entry which is preliminary data.</text>
</comment>
<dbReference type="EMBL" id="JAGRYU010000035">
    <property type="protein sequence ID" value="MBU4684099.1"/>
    <property type="molecule type" value="Genomic_DNA"/>
</dbReference>
<evidence type="ECO:0000313" key="3">
    <source>
        <dbReference type="EMBL" id="MBU4684099.1"/>
    </source>
</evidence>
<dbReference type="Pfam" id="PF22673">
    <property type="entry name" value="MCP-like_PDC_1"/>
    <property type="match status" value="1"/>
</dbReference>
<dbReference type="InterPro" id="IPR001633">
    <property type="entry name" value="EAL_dom"/>
</dbReference>
<reference evidence="4" key="2">
    <citation type="submission" date="2023-07" db="EMBL/GenBank/DDBJ databases">
        <title>Cedecea davisae an AmpC producer and its therapeutic implications.</title>
        <authorList>
            <person name="Notter J."/>
        </authorList>
    </citation>
    <scope>NUCLEOTIDE SEQUENCE [LARGE SCALE GENOMIC DNA]</scope>
    <source>
        <strain evidence="4">1</strain>
    </source>
</reference>
<dbReference type="PANTHER" id="PTHR33121:SF70">
    <property type="entry name" value="SIGNALING PROTEIN YKOW"/>
    <property type="match status" value="1"/>
</dbReference>
<sequence length="860" mass="96036">MMVRKLQLSLRTAIFIVFFIFASVTIVSVVYIQFYRENDTLNVMSERIINTRGEAVGNALNYYIYIPQQANSIATLFIKTLDAGDRGKAFSDISDYLYKVMTQMFTRDSLLSSIAFGSVEGNYVGFNRDLESNWTFQIKKNPETDNKLVFYRDGTDTSPVMYTVDNYNLFERPWFSAVNQAHASMWSNAYRDVNSESGVSISFSSPVVDRNGAYIGVVSSDLRLSRLSRFLTSLTTAEHSLIYLVNDKQQIIATSAPELIQNPKVHGLAEQSGADLPLVSQSEEPVVKATAEFLRKDDGTINKIEVDGTRYFCKVIKVGDSQNLKGWHMVVLVSENELLGKLSGYRSITILIAVLVFLVSCFIAHRILSVVVNPLKKIAEQAPDIAQRRKIERNQGWSFQEVNSLDSALHQMSNDLDSAFALLEDQINIDSETGLLTRKGLLAALTQAKPTFQGVIGIVSLSNVQTMINNLGSSYATRYLQAFIDFISRHFPEDVVLARDAVDRFIICCPVNMPEELETYTASLMTLMQEAEGEYENTGFVFTGHTSLVTCPDDTVPLSTAITHANIALQSARQSENVHTRVYDDLLREQALNNITMLNHLYGAIPNQELFLVYQPIVLLDSTTVKEAECLLRWNNPELGMVRPDKLIAVAEESGFIIQLGRWIISQACGELASQITRGFCPADFKLHINVSIIELTQPDFCDYLLSTIAAAGLKNSNICIEITETSMIKGDDELKETIATLRKNGVTLSIDDFGSGFSSLSYLHKLEFDALKIDRNFVMDVLKDKKNESIISAVILLAKGFNVPLIAEGVETVEVAEKLASMGCEKAQGYYFCRPMKFEDWPEEMLDTGKNWLGRSANA</sequence>
<reference evidence="3 4" key="1">
    <citation type="submission" date="2021-04" db="EMBL/GenBank/DDBJ databases">
        <authorList>
            <person name="Seiffert S.N."/>
        </authorList>
    </citation>
    <scope>NUCLEOTIDE SEQUENCE [LARGE SCALE GENOMIC DNA]</scope>
    <source>
        <strain evidence="3 4">1</strain>
    </source>
</reference>
<evidence type="ECO:0000313" key="4">
    <source>
        <dbReference type="Proteomes" id="UP000686327"/>
    </source>
</evidence>
<keyword evidence="4" id="KW-1185">Reference proteome</keyword>
<evidence type="ECO:0000256" key="1">
    <source>
        <dbReference type="SAM" id="Phobius"/>
    </source>
</evidence>
<feature type="domain" description="EAL" evidence="2">
    <location>
        <begin position="594"/>
        <end position="850"/>
    </location>
</feature>
<keyword evidence="1" id="KW-0472">Membrane</keyword>
<dbReference type="Pfam" id="PF00563">
    <property type="entry name" value="EAL"/>
    <property type="match status" value="1"/>
</dbReference>
<dbReference type="PANTHER" id="PTHR33121">
    <property type="entry name" value="CYCLIC DI-GMP PHOSPHODIESTERASE PDEF"/>
    <property type="match status" value="1"/>
</dbReference>
<dbReference type="PROSITE" id="PS50883">
    <property type="entry name" value="EAL"/>
    <property type="match status" value="1"/>
</dbReference>
<accession>A0ABS6DLI0</accession>
<protein>
    <submittedName>
        <fullName evidence="3">EAL domain-containing protein</fullName>
    </submittedName>
</protein>